<dbReference type="EMBL" id="BAAAZY010000009">
    <property type="protein sequence ID" value="GAA4053819.1"/>
    <property type="molecule type" value="Genomic_DNA"/>
</dbReference>
<reference evidence="4" key="1">
    <citation type="journal article" date="2019" name="Int. J. Syst. Evol. Microbiol.">
        <title>The Global Catalogue of Microorganisms (GCM) 10K type strain sequencing project: providing services to taxonomists for standard genome sequencing and annotation.</title>
        <authorList>
            <consortium name="The Broad Institute Genomics Platform"/>
            <consortium name="The Broad Institute Genome Sequencing Center for Infectious Disease"/>
            <person name="Wu L."/>
            <person name="Ma J."/>
        </authorList>
    </citation>
    <scope>NUCLEOTIDE SEQUENCE [LARGE SCALE GENOMIC DNA]</scope>
    <source>
        <strain evidence="4">JCM 16925</strain>
    </source>
</reference>
<feature type="region of interest" description="Disordered" evidence="1">
    <location>
        <begin position="181"/>
        <end position="220"/>
    </location>
</feature>
<proteinExistence type="predicted"/>
<evidence type="ECO:0000313" key="3">
    <source>
        <dbReference type="EMBL" id="GAA4053819.1"/>
    </source>
</evidence>
<name>A0ABP7UVC8_9ACTN</name>
<evidence type="ECO:0000259" key="2">
    <source>
        <dbReference type="Pfam" id="PF13701"/>
    </source>
</evidence>
<feature type="domain" description="Transposase DDE" evidence="2">
    <location>
        <begin position="22"/>
        <end position="200"/>
    </location>
</feature>
<gene>
    <name evidence="3" type="ORF">GCM10022233_26500</name>
</gene>
<dbReference type="Pfam" id="PF13701">
    <property type="entry name" value="DDE_Tnp_1_4"/>
    <property type="match status" value="1"/>
</dbReference>
<sequence>MRIAEVLVPATVGGIFRVKKRIGSHPRVRVEGGGRGVASQAGVVLLLETVGKTGLDAAISTALEPWRKARAVHDPGKILLDVALAVALGGDCLADVALLRTEPAVFGPVASDPTVSRLVGQLASGGKRVLAALRTDRAEVREHVWKLAGDAAPDAGGQVIMGIDGVLVLAHSEKRDATATGKKTFGHHPLMGSVDHGRGQLRRAGRGPASARQRGLQHRRRPHRLALAQLPKHLRGGRRTPNRLRRRHPRVRRLVHPARAVAVVLGRHDRHRRHPPGRLEGLCLGLDAGR</sequence>
<keyword evidence="4" id="KW-1185">Reference proteome</keyword>
<accession>A0ABP7UVC8</accession>
<evidence type="ECO:0000313" key="4">
    <source>
        <dbReference type="Proteomes" id="UP001499984"/>
    </source>
</evidence>
<comment type="caution">
    <text evidence="3">The sequence shown here is derived from an EMBL/GenBank/DDBJ whole genome shotgun (WGS) entry which is preliminary data.</text>
</comment>
<protein>
    <recommendedName>
        <fullName evidence="2">Transposase DDE domain-containing protein</fullName>
    </recommendedName>
</protein>
<evidence type="ECO:0000256" key="1">
    <source>
        <dbReference type="SAM" id="MobiDB-lite"/>
    </source>
</evidence>
<organism evidence="3 4">
    <name type="scientific">Streptomyces shaanxiensis</name>
    <dbReference type="NCBI Taxonomy" id="653357"/>
    <lineage>
        <taxon>Bacteria</taxon>
        <taxon>Bacillati</taxon>
        <taxon>Actinomycetota</taxon>
        <taxon>Actinomycetes</taxon>
        <taxon>Kitasatosporales</taxon>
        <taxon>Streptomycetaceae</taxon>
        <taxon>Streptomyces</taxon>
    </lineage>
</organism>
<dbReference type="InterPro" id="IPR025668">
    <property type="entry name" value="Tnp_DDE_dom"/>
</dbReference>
<dbReference type="Proteomes" id="UP001499984">
    <property type="component" value="Unassembled WGS sequence"/>
</dbReference>